<dbReference type="PROSITE" id="PS50862">
    <property type="entry name" value="AA_TRNA_LIGASE_II"/>
    <property type="match status" value="1"/>
</dbReference>
<dbReference type="AlphaFoldDB" id="A0ABD2BNA1"/>
<dbReference type="SUPFAM" id="SSF50249">
    <property type="entry name" value="Nucleic acid-binding proteins"/>
    <property type="match status" value="1"/>
</dbReference>
<dbReference type="NCBIfam" id="NF001750">
    <property type="entry name" value="PRK00476.1"/>
    <property type="match status" value="1"/>
</dbReference>
<dbReference type="InterPro" id="IPR012340">
    <property type="entry name" value="NA-bd_OB-fold"/>
</dbReference>
<dbReference type="SUPFAM" id="SSF55261">
    <property type="entry name" value="GAD domain-like"/>
    <property type="match status" value="1"/>
</dbReference>
<dbReference type="HAMAP" id="MF_00044">
    <property type="entry name" value="Asp_tRNA_synth_type1"/>
    <property type="match status" value="1"/>
</dbReference>
<dbReference type="Proteomes" id="UP001607302">
    <property type="component" value="Unassembled WGS sequence"/>
</dbReference>
<dbReference type="InterPro" id="IPR045864">
    <property type="entry name" value="aa-tRNA-synth_II/BPL/LPL"/>
</dbReference>
<comment type="similarity">
    <text evidence="1">Belongs to the class-II aminoacyl-tRNA synthetase family. Type 1 subfamily.</text>
</comment>
<keyword evidence="9" id="KW-1185">Reference proteome</keyword>
<evidence type="ECO:0000256" key="3">
    <source>
        <dbReference type="ARBA" id="ARBA00022741"/>
    </source>
</evidence>
<dbReference type="SUPFAM" id="SSF55681">
    <property type="entry name" value="Class II aaRS and biotin synthetases"/>
    <property type="match status" value="1"/>
</dbReference>
<keyword evidence="4" id="KW-0067">ATP-binding</keyword>
<organism evidence="8 9">
    <name type="scientific">Vespula squamosa</name>
    <name type="common">Southern yellow jacket</name>
    <name type="synonym">Wasp</name>
    <dbReference type="NCBI Taxonomy" id="30214"/>
    <lineage>
        <taxon>Eukaryota</taxon>
        <taxon>Metazoa</taxon>
        <taxon>Ecdysozoa</taxon>
        <taxon>Arthropoda</taxon>
        <taxon>Hexapoda</taxon>
        <taxon>Insecta</taxon>
        <taxon>Pterygota</taxon>
        <taxon>Neoptera</taxon>
        <taxon>Endopterygota</taxon>
        <taxon>Hymenoptera</taxon>
        <taxon>Apocrita</taxon>
        <taxon>Aculeata</taxon>
        <taxon>Vespoidea</taxon>
        <taxon>Vespidae</taxon>
        <taxon>Vespinae</taxon>
        <taxon>Vespula</taxon>
    </lineage>
</organism>
<dbReference type="GO" id="GO:0005524">
    <property type="term" value="F:ATP binding"/>
    <property type="evidence" value="ECO:0007669"/>
    <property type="project" value="UniProtKB-KW"/>
</dbReference>
<dbReference type="CDD" id="cd04317">
    <property type="entry name" value="EcAspRS_like_N"/>
    <property type="match status" value="1"/>
</dbReference>
<dbReference type="CDD" id="cd00777">
    <property type="entry name" value="AspRS_core"/>
    <property type="match status" value="1"/>
</dbReference>
<keyword evidence="3" id="KW-0547">Nucleotide-binding</keyword>
<dbReference type="InterPro" id="IPR004365">
    <property type="entry name" value="NA-bd_OB_tRNA"/>
</dbReference>
<dbReference type="PRINTS" id="PR01042">
    <property type="entry name" value="TRNASYNTHASP"/>
</dbReference>
<evidence type="ECO:0000256" key="2">
    <source>
        <dbReference type="ARBA" id="ARBA00022598"/>
    </source>
</evidence>
<dbReference type="GO" id="GO:0004812">
    <property type="term" value="F:aminoacyl-tRNA ligase activity"/>
    <property type="evidence" value="ECO:0007669"/>
    <property type="project" value="UniProtKB-KW"/>
</dbReference>
<reference evidence="8 9" key="1">
    <citation type="journal article" date="2024" name="Ann. Entomol. Soc. Am.">
        <title>Genomic analyses of the southern and eastern yellowjacket wasps (Hymenoptera: Vespidae) reveal evolutionary signatures of social life.</title>
        <authorList>
            <person name="Catto M.A."/>
            <person name="Caine P.B."/>
            <person name="Orr S.E."/>
            <person name="Hunt B.G."/>
            <person name="Goodisman M.A.D."/>
        </authorList>
    </citation>
    <scope>NUCLEOTIDE SEQUENCE [LARGE SCALE GENOMIC DNA]</scope>
    <source>
        <strain evidence="8">233</strain>
        <tissue evidence="8">Head and thorax</tissue>
    </source>
</reference>
<name>A0ABD2BNA1_VESSQ</name>
<dbReference type="Pfam" id="PF01336">
    <property type="entry name" value="tRNA_anti-codon"/>
    <property type="match status" value="1"/>
</dbReference>
<evidence type="ECO:0000256" key="4">
    <source>
        <dbReference type="ARBA" id="ARBA00022840"/>
    </source>
</evidence>
<dbReference type="InterPro" id="IPR047089">
    <property type="entry name" value="Asp-tRNA-ligase_1_N"/>
</dbReference>
<dbReference type="InterPro" id="IPR047090">
    <property type="entry name" value="AspRS_core"/>
</dbReference>
<evidence type="ECO:0000313" key="9">
    <source>
        <dbReference type="Proteomes" id="UP001607302"/>
    </source>
</evidence>
<dbReference type="GO" id="GO:0005737">
    <property type="term" value="C:cytoplasm"/>
    <property type="evidence" value="ECO:0007669"/>
    <property type="project" value="UniProtKB-ARBA"/>
</dbReference>
<sequence>MNNLKLQLYKSCCSVSTINNNKIDLISYYSIPFNFNMFAGERLIYQLSSRIMSRRLFPLLNVLDSACSVSMKYSAPAFVKCSHDLAIQQSSTVDRSNLPVNKYCLRSHTCGELTSKNVGITVQLSGWIEYQRMNKFITLRDAYGSTQLIVSDDRKDLIEIIKDLPYESVILVVGMVNIRPIEQINKNMKTGDIEVQVDSIKVLNKALEHLPFSIRQYNKAKEITQMKYRYLALRYPEIQKNLRTRSKLLAKMREYLINECDFVDVETPTLFKSTPGGAQEFIVPTRHAGKFYSLVQSPQQFKQLLMVGGIDRYFQIARCYRDEGARHDRQPEFTQLDIEMSFADQNGIMELIENLLKYSWPETITTPFKRMIYDDAMRLYGTDQPDLRIPYEIQYLKKIINITVLEENIKLTNSKDCEICALTFPNKHEYLTRSIREEFNDIKNNYFSATKLFQIKISDNSWKLQLDKLFSTNIAEDIIQILNLNIGDILFLTIGPKLDCQKLLGKLRIEFTNVLENNNLKIRSSGYNFLWLIDFPLFEVNESQLLESMHHPFTQPHPEDMKYLVTKPEKVRGLHYDLILNGSEIGGGSVRIHDTNLQKQILKMLDINEEQLSHMLEALSSGAPPHSGIALGLDRLVSLLCNTESIRNVIAFPKTIEGRDLMSGAPTPISTKIKELYHIKTVDEHET</sequence>
<keyword evidence="6" id="KW-0030">Aminoacyl-tRNA synthetase</keyword>
<dbReference type="NCBIfam" id="TIGR00459">
    <property type="entry name" value="aspS_bact"/>
    <property type="match status" value="1"/>
</dbReference>
<accession>A0ABD2BNA1</accession>
<dbReference type="InterPro" id="IPR006195">
    <property type="entry name" value="aa-tRNA-synth_II"/>
</dbReference>
<proteinExistence type="inferred from homology"/>
<evidence type="ECO:0000256" key="6">
    <source>
        <dbReference type="ARBA" id="ARBA00023146"/>
    </source>
</evidence>
<keyword evidence="5" id="KW-0648">Protein biosynthesis</keyword>
<gene>
    <name evidence="8" type="ORF">V1478_003939</name>
</gene>
<evidence type="ECO:0000259" key="7">
    <source>
        <dbReference type="PROSITE" id="PS50862"/>
    </source>
</evidence>
<evidence type="ECO:0000256" key="1">
    <source>
        <dbReference type="ARBA" id="ARBA00006303"/>
    </source>
</evidence>
<dbReference type="GO" id="GO:0006412">
    <property type="term" value="P:translation"/>
    <property type="evidence" value="ECO:0007669"/>
    <property type="project" value="UniProtKB-KW"/>
</dbReference>
<dbReference type="Gene3D" id="3.30.930.10">
    <property type="entry name" value="Bira Bifunctional Protein, Domain 2"/>
    <property type="match status" value="1"/>
</dbReference>
<dbReference type="Gene3D" id="3.30.1360.30">
    <property type="entry name" value="GAD-like domain"/>
    <property type="match status" value="1"/>
</dbReference>
<dbReference type="EMBL" id="JAUDFV010000074">
    <property type="protein sequence ID" value="KAL2734241.1"/>
    <property type="molecule type" value="Genomic_DNA"/>
</dbReference>
<protein>
    <recommendedName>
        <fullName evidence="7">Aminoacyl-transfer RNA synthetases class-II family profile domain-containing protein</fullName>
    </recommendedName>
</protein>
<dbReference type="PANTHER" id="PTHR22594">
    <property type="entry name" value="ASPARTYL/LYSYL-TRNA SYNTHETASE"/>
    <property type="match status" value="1"/>
</dbReference>
<evidence type="ECO:0000313" key="8">
    <source>
        <dbReference type="EMBL" id="KAL2734241.1"/>
    </source>
</evidence>
<dbReference type="Pfam" id="PF00152">
    <property type="entry name" value="tRNA-synt_2"/>
    <property type="match status" value="1"/>
</dbReference>
<dbReference type="InterPro" id="IPR004364">
    <property type="entry name" value="Aa-tRNA-synt_II"/>
</dbReference>
<dbReference type="InterPro" id="IPR002312">
    <property type="entry name" value="Asp/Asn-tRNA-synth_IIb"/>
</dbReference>
<feature type="domain" description="Aminoacyl-transfer RNA synthetases class-II family profile" evidence="7">
    <location>
        <begin position="242"/>
        <end position="653"/>
    </location>
</feature>
<evidence type="ECO:0000256" key="5">
    <source>
        <dbReference type="ARBA" id="ARBA00022917"/>
    </source>
</evidence>
<dbReference type="PANTHER" id="PTHR22594:SF5">
    <property type="entry name" value="ASPARTATE--TRNA LIGASE, MITOCHONDRIAL"/>
    <property type="match status" value="1"/>
</dbReference>
<keyword evidence="2" id="KW-0436">Ligase</keyword>
<dbReference type="Gene3D" id="2.40.50.140">
    <property type="entry name" value="Nucleic acid-binding proteins"/>
    <property type="match status" value="1"/>
</dbReference>
<dbReference type="InterPro" id="IPR004524">
    <property type="entry name" value="Asp-tRNA-ligase_1"/>
</dbReference>
<comment type="caution">
    <text evidence="8">The sequence shown here is derived from an EMBL/GenBank/DDBJ whole genome shotgun (WGS) entry which is preliminary data.</text>
</comment>
<dbReference type="InterPro" id="IPR004115">
    <property type="entry name" value="GAD-like_sf"/>
</dbReference>